<organism evidence="1 2">
    <name type="scientific">Lacipirellula limnantheis</name>
    <dbReference type="NCBI Taxonomy" id="2528024"/>
    <lineage>
        <taxon>Bacteria</taxon>
        <taxon>Pseudomonadati</taxon>
        <taxon>Planctomycetota</taxon>
        <taxon>Planctomycetia</taxon>
        <taxon>Pirellulales</taxon>
        <taxon>Lacipirellulaceae</taxon>
        <taxon>Lacipirellula</taxon>
    </lineage>
</organism>
<dbReference type="Proteomes" id="UP000317909">
    <property type="component" value="Chromosome"/>
</dbReference>
<accession>A0A517TRT8</accession>
<sequence length="87" mass="9010">MVGRLIVTAMNRGADSLMSTSTNPTPRSIVPKELAGKWIAWNAVGGAIIANGASLVAVISEAKRLGEPNASFEKVPPADARLVGIAR</sequence>
<dbReference type="AlphaFoldDB" id="A0A517TRT8"/>
<name>A0A517TRT8_9BACT</name>
<evidence type="ECO:0000313" key="1">
    <source>
        <dbReference type="EMBL" id="QDT71079.1"/>
    </source>
</evidence>
<reference evidence="1 2" key="1">
    <citation type="submission" date="2019-02" db="EMBL/GenBank/DDBJ databases">
        <title>Deep-cultivation of Planctomycetes and their phenomic and genomic characterization uncovers novel biology.</title>
        <authorList>
            <person name="Wiegand S."/>
            <person name="Jogler M."/>
            <person name="Boedeker C."/>
            <person name="Pinto D."/>
            <person name="Vollmers J."/>
            <person name="Rivas-Marin E."/>
            <person name="Kohn T."/>
            <person name="Peeters S.H."/>
            <person name="Heuer A."/>
            <person name="Rast P."/>
            <person name="Oberbeckmann S."/>
            <person name="Bunk B."/>
            <person name="Jeske O."/>
            <person name="Meyerdierks A."/>
            <person name="Storesund J.E."/>
            <person name="Kallscheuer N."/>
            <person name="Luecker S."/>
            <person name="Lage O.M."/>
            <person name="Pohl T."/>
            <person name="Merkel B.J."/>
            <person name="Hornburger P."/>
            <person name="Mueller R.-W."/>
            <person name="Bruemmer F."/>
            <person name="Labrenz M."/>
            <person name="Spormann A.M."/>
            <person name="Op den Camp H."/>
            <person name="Overmann J."/>
            <person name="Amann R."/>
            <person name="Jetten M.S.M."/>
            <person name="Mascher T."/>
            <person name="Medema M.H."/>
            <person name="Devos D.P."/>
            <person name="Kaster A.-K."/>
            <person name="Ovreas L."/>
            <person name="Rohde M."/>
            <person name="Galperin M.Y."/>
            <person name="Jogler C."/>
        </authorList>
    </citation>
    <scope>NUCLEOTIDE SEQUENCE [LARGE SCALE GENOMIC DNA]</scope>
    <source>
        <strain evidence="1 2">I41</strain>
    </source>
</reference>
<evidence type="ECO:0008006" key="3">
    <source>
        <dbReference type="Google" id="ProtNLM"/>
    </source>
</evidence>
<dbReference type="KEGG" id="llh:I41_02340"/>
<evidence type="ECO:0000313" key="2">
    <source>
        <dbReference type="Proteomes" id="UP000317909"/>
    </source>
</evidence>
<protein>
    <recommendedName>
        <fullName evidence="3">DUF5678 domain-containing protein</fullName>
    </recommendedName>
</protein>
<proteinExistence type="predicted"/>
<gene>
    <name evidence="1" type="ORF">I41_02340</name>
</gene>
<keyword evidence="2" id="KW-1185">Reference proteome</keyword>
<dbReference type="EMBL" id="CP036339">
    <property type="protein sequence ID" value="QDT71079.1"/>
    <property type="molecule type" value="Genomic_DNA"/>
</dbReference>